<name>A0A0A9H1T1_ARUDO</name>
<dbReference type="EMBL" id="GBRH01166736">
    <property type="protein sequence ID" value="JAE31160.1"/>
    <property type="molecule type" value="Transcribed_RNA"/>
</dbReference>
<organism evidence="1">
    <name type="scientific">Arundo donax</name>
    <name type="common">Giant reed</name>
    <name type="synonym">Donax arundinaceus</name>
    <dbReference type="NCBI Taxonomy" id="35708"/>
    <lineage>
        <taxon>Eukaryota</taxon>
        <taxon>Viridiplantae</taxon>
        <taxon>Streptophyta</taxon>
        <taxon>Embryophyta</taxon>
        <taxon>Tracheophyta</taxon>
        <taxon>Spermatophyta</taxon>
        <taxon>Magnoliopsida</taxon>
        <taxon>Liliopsida</taxon>
        <taxon>Poales</taxon>
        <taxon>Poaceae</taxon>
        <taxon>PACMAD clade</taxon>
        <taxon>Arundinoideae</taxon>
        <taxon>Arundineae</taxon>
        <taxon>Arundo</taxon>
    </lineage>
</organism>
<reference evidence="1" key="1">
    <citation type="submission" date="2014-09" db="EMBL/GenBank/DDBJ databases">
        <authorList>
            <person name="Magalhaes I.L.F."/>
            <person name="Oliveira U."/>
            <person name="Santos F.R."/>
            <person name="Vidigal T.H.D.A."/>
            <person name="Brescovit A.D."/>
            <person name="Santos A.J."/>
        </authorList>
    </citation>
    <scope>NUCLEOTIDE SEQUENCE</scope>
    <source>
        <tissue evidence="1">Shoot tissue taken approximately 20 cm above the soil surface</tissue>
    </source>
</reference>
<protein>
    <submittedName>
        <fullName evidence="1">Uncharacterized protein</fullName>
    </submittedName>
</protein>
<evidence type="ECO:0000313" key="1">
    <source>
        <dbReference type="EMBL" id="JAE31160.1"/>
    </source>
</evidence>
<accession>A0A0A9H1T1</accession>
<sequence length="10" mass="1257">MLYLIMRGLF</sequence>
<proteinExistence type="predicted"/>
<reference evidence="1" key="2">
    <citation type="journal article" date="2015" name="Data Brief">
        <title>Shoot transcriptome of the giant reed, Arundo donax.</title>
        <authorList>
            <person name="Barrero R.A."/>
            <person name="Guerrero F.D."/>
            <person name="Moolhuijzen P."/>
            <person name="Goolsby J.A."/>
            <person name="Tidwell J."/>
            <person name="Bellgard S.E."/>
            <person name="Bellgard M.I."/>
        </authorList>
    </citation>
    <scope>NUCLEOTIDE SEQUENCE</scope>
    <source>
        <tissue evidence="1">Shoot tissue taken approximately 20 cm above the soil surface</tissue>
    </source>
</reference>